<comment type="caution">
    <text evidence="1">The sequence shown here is derived from an EMBL/GenBank/DDBJ whole genome shotgun (WGS) entry which is preliminary data.</text>
</comment>
<dbReference type="PRINTS" id="PR00419">
    <property type="entry name" value="ADXRDTASE"/>
</dbReference>
<accession>X1KF33</accession>
<evidence type="ECO:0008006" key="2">
    <source>
        <dbReference type="Google" id="ProtNLM"/>
    </source>
</evidence>
<dbReference type="InterPro" id="IPR036188">
    <property type="entry name" value="FAD/NAD-bd_sf"/>
</dbReference>
<proteinExistence type="predicted"/>
<reference evidence="1" key="1">
    <citation type="journal article" date="2014" name="Front. Microbiol.">
        <title>High frequency of phylogenetically diverse reductive dehalogenase-homologous genes in deep subseafloor sedimentary metagenomes.</title>
        <authorList>
            <person name="Kawai M."/>
            <person name="Futagami T."/>
            <person name="Toyoda A."/>
            <person name="Takaki Y."/>
            <person name="Nishi S."/>
            <person name="Hori S."/>
            <person name="Arai W."/>
            <person name="Tsubouchi T."/>
            <person name="Morono Y."/>
            <person name="Uchiyama I."/>
            <person name="Ito T."/>
            <person name="Fujiyama A."/>
            <person name="Inagaki F."/>
            <person name="Takami H."/>
        </authorList>
    </citation>
    <scope>NUCLEOTIDE SEQUENCE</scope>
    <source>
        <strain evidence="1">Expedition CK06-06</strain>
    </source>
</reference>
<dbReference type="AlphaFoldDB" id="X1KF33"/>
<dbReference type="EMBL" id="BARU01041528">
    <property type="protein sequence ID" value="GAH88769.1"/>
    <property type="molecule type" value="Genomic_DNA"/>
</dbReference>
<gene>
    <name evidence="1" type="ORF">S03H2_64010</name>
</gene>
<organism evidence="1">
    <name type="scientific">marine sediment metagenome</name>
    <dbReference type="NCBI Taxonomy" id="412755"/>
    <lineage>
        <taxon>unclassified sequences</taxon>
        <taxon>metagenomes</taxon>
        <taxon>ecological metagenomes</taxon>
    </lineage>
</organism>
<name>X1KF33_9ZZZZ</name>
<dbReference type="Gene3D" id="3.50.50.60">
    <property type="entry name" value="FAD/NAD(P)-binding domain"/>
    <property type="match status" value="1"/>
</dbReference>
<evidence type="ECO:0000313" key="1">
    <source>
        <dbReference type="EMBL" id="GAH88769.1"/>
    </source>
</evidence>
<feature type="non-terminal residue" evidence="1">
    <location>
        <position position="55"/>
    </location>
</feature>
<sequence length="55" mass="6050">MEKDQKLNVIISGAGPAGLTAAYEACKKRLSPVVFEKDREVGGISKTVNYKDYLF</sequence>
<protein>
    <recommendedName>
        <fullName evidence="2">FAD/NAD(P)-binding domain-containing protein</fullName>
    </recommendedName>
</protein>
<dbReference type="Pfam" id="PF13450">
    <property type="entry name" value="NAD_binding_8"/>
    <property type="match status" value="1"/>
</dbReference>
<dbReference type="SUPFAM" id="SSF51905">
    <property type="entry name" value="FAD/NAD(P)-binding domain"/>
    <property type="match status" value="1"/>
</dbReference>